<comment type="caution">
    <text evidence="5">Lacks conserved residue(s) required for the propagation of feature annotation.</text>
</comment>
<dbReference type="NCBIfam" id="NF000989">
    <property type="entry name" value="PRK00103.2-3"/>
    <property type="match status" value="1"/>
</dbReference>
<dbReference type="Proteomes" id="UP001418637">
    <property type="component" value="Unassembled WGS sequence"/>
</dbReference>
<name>A0ABV0BEM9_9HYPH</name>
<evidence type="ECO:0000313" key="7">
    <source>
        <dbReference type="Proteomes" id="UP001418637"/>
    </source>
</evidence>
<dbReference type="SUPFAM" id="SSF75217">
    <property type="entry name" value="alpha/beta knot"/>
    <property type="match status" value="1"/>
</dbReference>
<sequence>MRLSIISVGRLKNGPERELVERYRQRLEASGRSLGFTAINQIELSESKARREEDRRAEEAAAISAKLGNGVLVAFDERGKSLSSKAFSDQITNWRDSGREQASFIIGGADGLDETLRQKADLILSFGALTLPHQLVRVLVTEQLYRAITIIGGHPYHRDG</sequence>
<keyword evidence="1 5" id="KW-0489">Methyltransferase</keyword>
<dbReference type="EC" id="2.1.1.177" evidence="5"/>
<reference evidence="6 7" key="1">
    <citation type="submission" date="2024-04" db="EMBL/GenBank/DDBJ databases">
        <title>A novel species isolated from cricket.</title>
        <authorList>
            <person name="Wang H.-C."/>
        </authorList>
    </citation>
    <scope>NUCLEOTIDE SEQUENCE [LARGE SCALE GENOMIC DNA]</scope>
    <source>
        <strain evidence="6 7">WL0021</strain>
    </source>
</reference>
<keyword evidence="5" id="KW-0963">Cytoplasm</keyword>
<organism evidence="6 7">
    <name type="scientific">Hohaiivirga grylli</name>
    <dbReference type="NCBI Taxonomy" id="3133970"/>
    <lineage>
        <taxon>Bacteria</taxon>
        <taxon>Pseudomonadati</taxon>
        <taxon>Pseudomonadota</taxon>
        <taxon>Alphaproteobacteria</taxon>
        <taxon>Hyphomicrobiales</taxon>
        <taxon>Methylobacteriaceae</taxon>
        <taxon>Hohaiivirga</taxon>
    </lineage>
</organism>
<accession>A0ABV0BEM9</accession>
<evidence type="ECO:0000256" key="5">
    <source>
        <dbReference type="HAMAP-Rule" id="MF_00658"/>
    </source>
</evidence>
<proteinExistence type="inferred from homology"/>
<dbReference type="PANTHER" id="PTHR33603">
    <property type="entry name" value="METHYLTRANSFERASE"/>
    <property type="match status" value="1"/>
</dbReference>
<keyword evidence="5" id="KW-0698">rRNA processing</keyword>
<dbReference type="EMBL" id="JBBYXI010000001">
    <property type="protein sequence ID" value="MEN3929449.1"/>
    <property type="molecule type" value="Genomic_DNA"/>
</dbReference>
<dbReference type="Gene3D" id="3.40.1280.10">
    <property type="match status" value="1"/>
</dbReference>
<comment type="catalytic activity">
    <reaction evidence="5">
        <text>pseudouridine(1915) in 23S rRNA + S-adenosyl-L-methionine = N(3)-methylpseudouridine(1915) in 23S rRNA + S-adenosyl-L-homocysteine + H(+)</text>
        <dbReference type="Rhea" id="RHEA:42752"/>
        <dbReference type="Rhea" id="RHEA-COMP:10221"/>
        <dbReference type="Rhea" id="RHEA-COMP:10222"/>
        <dbReference type="ChEBI" id="CHEBI:15378"/>
        <dbReference type="ChEBI" id="CHEBI:57856"/>
        <dbReference type="ChEBI" id="CHEBI:59789"/>
        <dbReference type="ChEBI" id="CHEBI:65314"/>
        <dbReference type="ChEBI" id="CHEBI:74486"/>
        <dbReference type="EC" id="2.1.1.177"/>
    </reaction>
</comment>
<dbReference type="HAMAP" id="MF_00658">
    <property type="entry name" value="23SrRNA_methyltr_H"/>
    <property type="match status" value="1"/>
</dbReference>
<evidence type="ECO:0000313" key="6">
    <source>
        <dbReference type="EMBL" id="MEN3929449.1"/>
    </source>
</evidence>
<evidence type="ECO:0000256" key="1">
    <source>
        <dbReference type="ARBA" id="ARBA00022603"/>
    </source>
</evidence>
<evidence type="ECO:0000256" key="4">
    <source>
        <dbReference type="ARBA" id="ARBA00038303"/>
    </source>
</evidence>
<protein>
    <recommendedName>
        <fullName evidence="5">Ribosomal RNA large subunit methyltransferase H</fullName>
        <ecNumber evidence="5">2.1.1.177</ecNumber>
    </recommendedName>
    <alternativeName>
        <fullName evidence="5">23S rRNA (pseudouridine1915-N3)-methyltransferase</fullName>
    </alternativeName>
    <alternativeName>
        <fullName evidence="5">23S rRNA m3Psi1915 methyltransferase</fullName>
    </alternativeName>
    <alternativeName>
        <fullName evidence="5">rRNA (pseudouridine-N3-)-methyltransferase RlmH</fullName>
    </alternativeName>
</protein>
<evidence type="ECO:0000256" key="3">
    <source>
        <dbReference type="ARBA" id="ARBA00022691"/>
    </source>
</evidence>
<feature type="binding site" evidence="5">
    <location>
        <position position="107"/>
    </location>
    <ligand>
        <name>S-adenosyl-L-methionine</name>
        <dbReference type="ChEBI" id="CHEBI:59789"/>
    </ligand>
</feature>
<dbReference type="RefSeq" id="WP_346335450.1">
    <property type="nucleotide sequence ID" value="NZ_JBBYXI010000001.1"/>
</dbReference>
<dbReference type="PIRSF" id="PIRSF004505">
    <property type="entry name" value="MT_bac"/>
    <property type="match status" value="1"/>
</dbReference>
<comment type="similarity">
    <text evidence="4 5">Belongs to the RNA methyltransferase RlmH family.</text>
</comment>
<dbReference type="Pfam" id="PF02590">
    <property type="entry name" value="SPOUT_MTase"/>
    <property type="match status" value="1"/>
</dbReference>
<dbReference type="InterPro" id="IPR029028">
    <property type="entry name" value="Alpha/beta_knot_MTases"/>
</dbReference>
<dbReference type="InterPro" id="IPR003742">
    <property type="entry name" value="RlmH-like"/>
</dbReference>
<comment type="caution">
    <text evidence="6">The sequence shown here is derived from an EMBL/GenBank/DDBJ whole genome shotgun (WGS) entry which is preliminary data.</text>
</comment>
<comment type="function">
    <text evidence="5">Specifically methylates the pseudouridine at position 1915 (m3Psi1915) in 23S rRNA.</text>
</comment>
<keyword evidence="2 5" id="KW-0808">Transferase</keyword>
<dbReference type="CDD" id="cd18081">
    <property type="entry name" value="RlmH-like"/>
    <property type="match status" value="1"/>
</dbReference>
<feature type="binding site" evidence="5">
    <location>
        <begin position="126"/>
        <end position="131"/>
    </location>
    <ligand>
        <name>S-adenosyl-L-methionine</name>
        <dbReference type="ChEBI" id="CHEBI:59789"/>
    </ligand>
</feature>
<comment type="subcellular location">
    <subcellularLocation>
        <location evidence="5">Cytoplasm</location>
    </subcellularLocation>
</comment>
<dbReference type="InterPro" id="IPR029026">
    <property type="entry name" value="tRNA_m1G_MTases_N"/>
</dbReference>
<dbReference type="PANTHER" id="PTHR33603:SF1">
    <property type="entry name" value="RIBOSOMAL RNA LARGE SUBUNIT METHYLTRANSFERASE H"/>
    <property type="match status" value="1"/>
</dbReference>
<keyword evidence="7" id="KW-1185">Reference proteome</keyword>
<gene>
    <name evidence="5 6" type="primary">rlmH</name>
    <name evidence="6" type="ORF">WJT86_00060</name>
</gene>
<keyword evidence="3 5" id="KW-0949">S-adenosyl-L-methionine</keyword>
<evidence type="ECO:0000256" key="2">
    <source>
        <dbReference type="ARBA" id="ARBA00022679"/>
    </source>
</evidence>
<comment type="subunit">
    <text evidence="5">Homodimer.</text>
</comment>
<dbReference type="NCBIfam" id="NF000991">
    <property type="entry name" value="PRK00103.2-5"/>
    <property type="match status" value="1"/>
</dbReference>